<dbReference type="EMBL" id="JASAOG010000135">
    <property type="protein sequence ID" value="KAK0048635.1"/>
    <property type="molecule type" value="Genomic_DNA"/>
</dbReference>
<organism evidence="2 3">
    <name type="scientific">Biomphalaria pfeifferi</name>
    <name type="common">Bloodfluke planorb</name>
    <name type="synonym">Freshwater snail</name>
    <dbReference type="NCBI Taxonomy" id="112525"/>
    <lineage>
        <taxon>Eukaryota</taxon>
        <taxon>Metazoa</taxon>
        <taxon>Spiralia</taxon>
        <taxon>Lophotrochozoa</taxon>
        <taxon>Mollusca</taxon>
        <taxon>Gastropoda</taxon>
        <taxon>Heterobranchia</taxon>
        <taxon>Euthyneura</taxon>
        <taxon>Panpulmonata</taxon>
        <taxon>Hygrophila</taxon>
        <taxon>Lymnaeoidea</taxon>
        <taxon>Planorbidae</taxon>
        <taxon>Biomphalaria</taxon>
    </lineage>
</organism>
<dbReference type="Proteomes" id="UP001233172">
    <property type="component" value="Unassembled WGS sequence"/>
</dbReference>
<reference evidence="2" key="2">
    <citation type="submission" date="2023-04" db="EMBL/GenBank/DDBJ databases">
        <authorList>
            <person name="Bu L."/>
            <person name="Lu L."/>
            <person name="Laidemitt M.R."/>
            <person name="Zhang S.M."/>
            <person name="Mutuku M."/>
            <person name="Mkoji G."/>
            <person name="Steinauer M."/>
            <person name="Loker E.S."/>
        </authorList>
    </citation>
    <scope>NUCLEOTIDE SEQUENCE</scope>
    <source>
        <strain evidence="2">KasaAsao</strain>
        <tissue evidence="2">Whole Snail</tissue>
    </source>
</reference>
<gene>
    <name evidence="2" type="ORF">Bpfe_021915</name>
</gene>
<keyword evidence="2" id="KW-0675">Receptor</keyword>
<protein>
    <submittedName>
        <fullName evidence="2">Adhesion G-protein coupled receptor D1</fullName>
    </submittedName>
</protein>
<feature type="transmembrane region" description="Helical" evidence="1">
    <location>
        <begin position="47"/>
        <end position="69"/>
    </location>
</feature>
<feature type="non-terminal residue" evidence="2">
    <location>
        <position position="1"/>
    </location>
</feature>
<sequence>IAVAAPLFIITFINVTFYLVTVYKIYSVQRLRTASFSSSAPDFNTTIYIKLSAVTGMFWIVAVLAEFLANEIFG</sequence>
<keyword evidence="3" id="KW-1185">Reference proteome</keyword>
<reference evidence="2" key="1">
    <citation type="journal article" date="2023" name="PLoS Negl. Trop. Dis.">
        <title>A genome sequence for Biomphalaria pfeifferi, the major vector snail for the human-infecting parasite Schistosoma mansoni.</title>
        <authorList>
            <person name="Bu L."/>
            <person name="Lu L."/>
            <person name="Laidemitt M.R."/>
            <person name="Zhang S.M."/>
            <person name="Mutuku M."/>
            <person name="Mkoji G."/>
            <person name="Steinauer M."/>
            <person name="Loker E.S."/>
        </authorList>
    </citation>
    <scope>NUCLEOTIDE SEQUENCE</scope>
    <source>
        <strain evidence="2">KasaAsao</strain>
    </source>
</reference>
<proteinExistence type="predicted"/>
<evidence type="ECO:0000256" key="1">
    <source>
        <dbReference type="SAM" id="Phobius"/>
    </source>
</evidence>
<feature type="transmembrane region" description="Helical" evidence="1">
    <location>
        <begin position="6"/>
        <end position="26"/>
    </location>
</feature>
<keyword evidence="1" id="KW-0472">Membrane</keyword>
<keyword evidence="1" id="KW-1133">Transmembrane helix</keyword>
<comment type="caution">
    <text evidence="2">The sequence shown here is derived from an EMBL/GenBank/DDBJ whole genome shotgun (WGS) entry which is preliminary data.</text>
</comment>
<dbReference type="AlphaFoldDB" id="A0AAD8F2A6"/>
<evidence type="ECO:0000313" key="3">
    <source>
        <dbReference type="Proteomes" id="UP001233172"/>
    </source>
</evidence>
<evidence type="ECO:0000313" key="2">
    <source>
        <dbReference type="EMBL" id="KAK0048635.1"/>
    </source>
</evidence>
<accession>A0AAD8F2A6</accession>
<keyword evidence="1" id="KW-0812">Transmembrane</keyword>
<name>A0AAD8F2A6_BIOPF</name>